<dbReference type="InterPro" id="IPR050400">
    <property type="entry name" value="Bact_Cytoskel_RodZ"/>
</dbReference>
<feature type="compositionally biased region" description="Basic and acidic residues" evidence="1">
    <location>
        <begin position="203"/>
        <end position="221"/>
    </location>
</feature>
<evidence type="ECO:0000313" key="3">
    <source>
        <dbReference type="EMBL" id="HIU24217.1"/>
    </source>
</evidence>
<dbReference type="GO" id="GO:0003677">
    <property type="term" value="F:DNA binding"/>
    <property type="evidence" value="ECO:0007669"/>
    <property type="project" value="InterPro"/>
</dbReference>
<feature type="compositionally biased region" description="Basic and acidic residues" evidence="1">
    <location>
        <begin position="245"/>
        <end position="269"/>
    </location>
</feature>
<dbReference type="Pfam" id="PF13413">
    <property type="entry name" value="HTH_25"/>
    <property type="match status" value="1"/>
</dbReference>
<feature type="region of interest" description="Disordered" evidence="1">
    <location>
        <begin position="314"/>
        <end position="371"/>
    </location>
</feature>
<reference evidence="3" key="1">
    <citation type="submission" date="2020-10" db="EMBL/GenBank/DDBJ databases">
        <authorList>
            <person name="Gilroy R."/>
        </authorList>
    </citation>
    <scope>NUCLEOTIDE SEQUENCE</scope>
    <source>
        <strain evidence="3">ChiHjej12B11-29160</strain>
    </source>
</reference>
<dbReference type="EMBL" id="DVMQ01000015">
    <property type="protein sequence ID" value="HIU24217.1"/>
    <property type="molecule type" value="Genomic_DNA"/>
</dbReference>
<feature type="compositionally biased region" description="Polar residues" evidence="1">
    <location>
        <begin position="224"/>
        <end position="240"/>
    </location>
</feature>
<dbReference type="Gene3D" id="1.10.260.40">
    <property type="entry name" value="lambda repressor-like DNA-binding domains"/>
    <property type="match status" value="1"/>
</dbReference>
<name>A0A9D1L5M0_9ACTN</name>
<reference evidence="3" key="2">
    <citation type="journal article" date="2021" name="PeerJ">
        <title>Extensive microbial diversity within the chicken gut microbiome revealed by metagenomics and culture.</title>
        <authorList>
            <person name="Gilroy R."/>
            <person name="Ravi A."/>
            <person name="Getino M."/>
            <person name="Pursley I."/>
            <person name="Horton D.L."/>
            <person name="Alikhan N.F."/>
            <person name="Baker D."/>
            <person name="Gharbi K."/>
            <person name="Hall N."/>
            <person name="Watson M."/>
            <person name="Adriaenssens E.M."/>
            <person name="Foster-Nyarko E."/>
            <person name="Jarju S."/>
            <person name="Secka A."/>
            <person name="Antonio M."/>
            <person name="Oren A."/>
            <person name="Chaudhuri R.R."/>
            <person name="La Ragione R."/>
            <person name="Hildebrand F."/>
            <person name="Pallen M.J."/>
        </authorList>
    </citation>
    <scope>NUCLEOTIDE SEQUENCE</scope>
    <source>
        <strain evidence="3">ChiHjej12B11-29160</strain>
    </source>
</reference>
<keyword evidence="2" id="KW-0812">Transmembrane</keyword>
<sequence>MPRPRFSEMLIERRRQLGLTIEQASSVLKLKVQVLVAFEEGDFGSIPKSGYAQGMLSSYARYLGLNPRQIVDQFQEDLYEYTNGVSSHDLRRRARASRGSSSDPTYEVPLRAPSNLPQPSHLLPDNPILGDTGEFDTTSSVRSRGQMLRSAAYASRSRDGSYNYDRSRERRSYTHYDSGNREMRNQLPESTSRSSRRMYTDTVVRRDVATRQYADDLRYDDNATPYQPASTRQGRSSSRNIAPAERPRVQRRRSDVGRRQLRSRDERRAPQRSGIVGMLQAYFSDSRRAIITVLVGLVVILILIIMLSVRACTSPAPTTNRSVSVQTVSPSTDDEENDDQTSQNTDTNSDDASNSNASQNTSSKSNESVEEVNVTVTVADGSVTWIEITNGGQSEIAETITGPWEATYSVSGSMTIQVSDTSAVTVTSNGKNVSFDSRASGIGTAVIQGPSKTDNASSQNDSSDGETTNTTSDENTNE</sequence>
<evidence type="ECO:0000313" key="4">
    <source>
        <dbReference type="Proteomes" id="UP000824078"/>
    </source>
</evidence>
<dbReference type="PANTHER" id="PTHR34475:SF1">
    <property type="entry name" value="CYTOSKELETON PROTEIN RODZ"/>
    <property type="match status" value="1"/>
</dbReference>
<keyword evidence="2" id="KW-0472">Membrane</keyword>
<dbReference type="AlphaFoldDB" id="A0A9D1L5M0"/>
<accession>A0A9D1L5M0</accession>
<evidence type="ECO:0000256" key="2">
    <source>
        <dbReference type="SAM" id="Phobius"/>
    </source>
</evidence>
<feature type="region of interest" description="Disordered" evidence="1">
    <location>
        <begin position="441"/>
        <end position="478"/>
    </location>
</feature>
<keyword evidence="2" id="KW-1133">Transmembrane helix</keyword>
<feature type="compositionally biased region" description="Basic and acidic residues" evidence="1">
    <location>
        <begin position="165"/>
        <end position="184"/>
    </location>
</feature>
<comment type="caution">
    <text evidence="3">The sequence shown here is derived from an EMBL/GenBank/DDBJ whole genome shotgun (WGS) entry which is preliminary data.</text>
</comment>
<feature type="transmembrane region" description="Helical" evidence="2">
    <location>
        <begin position="289"/>
        <end position="309"/>
    </location>
</feature>
<organism evidence="3 4">
    <name type="scientific">Candidatus Coprovicinus avistercoris</name>
    <dbReference type="NCBI Taxonomy" id="2840754"/>
    <lineage>
        <taxon>Bacteria</taxon>
        <taxon>Bacillati</taxon>
        <taxon>Actinomycetota</taxon>
        <taxon>Coriobacteriia</taxon>
        <taxon>Coriobacteriales</taxon>
        <taxon>Coriobacteriaceae</taxon>
        <taxon>Coriobacteriaceae incertae sedis</taxon>
        <taxon>Candidatus Coprovicinus</taxon>
    </lineage>
</organism>
<feature type="compositionally biased region" description="Low complexity" evidence="1">
    <location>
        <begin position="460"/>
        <end position="478"/>
    </location>
</feature>
<evidence type="ECO:0000256" key="1">
    <source>
        <dbReference type="SAM" id="MobiDB-lite"/>
    </source>
</evidence>
<proteinExistence type="predicted"/>
<protein>
    <submittedName>
        <fullName evidence="3">Helix-turn-helix domain-containing protein</fullName>
    </submittedName>
</protein>
<dbReference type="InterPro" id="IPR010982">
    <property type="entry name" value="Lambda_DNA-bd_dom_sf"/>
</dbReference>
<gene>
    <name evidence="3" type="ORF">IAD17_04790</name>
</gene>
<feature type="compositionally biased region" description="Polar residues" evidence="1">
    <location>
        <begin position="450"/>
        <end position="459"/>
    </location>
</feature>
<feature type="compositionally biased region" description="Low complexity" evidence="1">
    <location>
        <begin position="340"/>
        <end position="371"/>
    </location>
</feature>
<dbReference type="Proteomes" id="UP000824078">
    <property type="component" value="Unassembled WGS sequence"/>
</dbReference>
<feature type="compositionally biased region" description="Polar residues" evidence="1">
    <location>
        <begin position="315"/>
        <end position="331"/>
    </location>
</feature>
<dbReference type="PANTHER" id="PTHR34475">
    <property type="match status" value="1"/>
</dbReference>
<feature type="region of interest" description="Disordered" evidence="1">
    <location>
        <begin position="89"/>
        <end position="269"/>
    </location>
</feature>